<dbReference type="GeneID" id="36528502"/>
<comment type="caution">
    <text evidence="2">The sequence shown here is derived from an EMBL/GenBank/DDBJ whole genome shotgun (WGS) entry which is preliminary data.</text>
</comment>
<dbReference type="AlphaFoldDB" id="A0A2I1CEV6"/>
<accession>A0A2I1CEV6</accession>
<feature type="region of interest" description="Disordered" evidence="1">
    <location>
        <begin position="33"/>
        <end position="54"/>
    </location>
</feature>
<evidence type="ECO:0000313" key="3">
    <source>
        <dbReference type="Proteomes" id="UP000234474"/>
    </source>
</evidence>
<proteinExistence type="predicted"/>
<reference evidence="3" key="1">
    <citation type="journal article" date="2018" name="Proc. Natl. Acad. Sci. U.S.A.">
        <title>Linking secondary metabolites to gene clusters through genome sequencing of six diverse Aspergillus species.</title>
        <authorList>
            <person name="Kaerboelling I."/>
            <person name="Vesth T.C."/>
            <person name="Frisvad J.C."/>
            <person name="Nybo J.L."/>
            <person name="Theobald S."/>
            <person name="Kuo A."/>
            <person name="Bowyer P."/>
            <person name="Matsuda Y."/>
            <person name="Mondo S."/>
            <person name="Lyhne E.K."/>
            <person name="Kogle M.E."/>
            <person name="Clum A."/>
            <person name="Lipzen A."/>
            <person name="Salamov A."/>
            <person name="Ngan C.Y."/>
            <person name="Daum C."/>
            <person name="Chiniquy J."/>
            <person name="Barry K."/>
            <person name="LaButti K."/>
            <person name="Haridas S."/>
            <person name="Simmons B.A."/>
            <person name="Magnuson J.K."/>
            <person name="Mortensen U.H."/>
            <person name="Larsen T.O."/>
            <person name="Grigoriev I.V."/>
            <person name="Baker S.E."/>
            <person name="Andersen M.R."/>
        </authorList>
    </citation>
    <scope>NUCLEOTIDE SEQUENCE [LARGE SCALE GENOMIC DNA]</scope>
    <source>
        <strain evidence="3">IBT 16806</strain>
    </source>
</reference>
<feature type="region of interest" description="Disordered" evidence="1">
    <location>
        <begin position="159"/>
        <end position="179"/>
    </location>
</feature>
<sequence>MDSYPSGQYPRVLLVSGYSWRNNADEMERLKLQPSPPTARGEASHGCQQGISGGCGGKAENKPNSFPRFSWLHVDISVQRLWQLKNLKEIALFLENSYEFVMLRNELLVGIRMVHIRRCYCWMRGWLPRRGAFRGVNVQKEDKGILPVYRKSHHMQSTLDLSESEGVAGSPKPKALQCT</sequence>
<dbReference type="EMBL" id="MSZS01000003">
    <property type="protein sequence ID" value="PKX96155.1"/>
    <property type="molecule type" value="Genomic_DNA"/>
</dbReference>
<name>A0A2I1CEV6_ASPN1</name>
<gene>
    <name evidence="2" type="ORF">P174DRAFT_154260</name>
</gene>
<dbReference type="Proteomes" id="UP000234474">
    <property type="component" value="Unassembled WGS sequence"/>
</dbReference>
<evidence type="ECO:0000313" key="2">
    <source>
        <dbReference type="EMBL" id="PKX96155.1"/>
    </source>
</evidence>
<dbReference type="VEuPathDB" id="FungiDB:P174DRAFT_154260"/>
<protein>
    <submittedName>
        <fullName evidence="2">Uncharacterized protein</fullName>
    </submittedName>
</protein>
<organism evidence="2 3">
    <name type="scientific">Aspergillus novofumigatus (strain IBT 16806)</name>
    <dbReference type="NCBI Taxonomy" id="1392255"/>
    <lineage>
        <taxon>Eukaryota</taxon>
        <taxon>Fungi</taxon>
        <taxon>Dikarya</taxon>
        <taxon>Ascomycota</taxon>
        <taxon>Pezizomycotina</taxon>
        <taxon>Eurotiomycetes</taxon>
        <taxon>Eurotiomycetidae</taxon>
        <taxon>Eurotiales</taxon>
        <taxon>Aspergillaceae</taxon>
        <taxon>Aspergillus</taxon>
        <taxon>Aspergillus subgen. Fumigati</taxon>
    </lineage>
</organism>
<evidence type="ECO:0000256" key="1">
    <source>
        <dbReference type="SAM" id="MobiDB-lite"/>
    </source>
</evidence>
<keyword evidence="3" id="KW-1185">Reference proteome</keyword>
<dbReference type="RefSeq" id="XP_024684750.1">
    <property type="nucleotide sequence ID" value="XM_024821176.1"/>
</dbReference>